<feature type="compositionally biased region" description="Basic and acidic residues" evidence="1">
    <location>
        <begin position="203"/>
        <end position="241"/>
    </location>
</feature>
<dbReference type="AlphaFoldDB" id="A0A2C6L925"/>
<proteinExistence type="predicted"/>
<evidence type="ECO:0000256" key="1">
    <source>
        <dbReference type="SAM" id="MobiDB-lite"/>
    </source>
</evidence>
<feature type="region of interest" description="Disordered" evidence="1">
    <location>
        <begin position="498"/>
        <end position="530"/>
    </location>
</feature>
<dbReference type="EMBL" id="MIGC01000722">
    <property type="protein sequence ID" value="PHJ24349.1"/>
    <property type="molecule type" value="Genomic_DNA"/>
</dbReference>
<dbReference type="OrthoDB" id="360261at2759"/>
<protein>
    <submittedName>
        <fullName evidence="2">Uncharacterized protein</fullName>
    </submittedName>
</protein>
<gene>
    <name evidence="2" type="ORF">CSUI_001802</name>
</gene>
<name>A0A2C6L925_9APIC</name>
<feature type="region of interest" description="Disordered" evidence="1">
    <location>
        <begin position="186"/>
        <end position="241"/>
    </location>
</feature>
<keyword evidence="3" id="KW-1185">Reference proteome</keyword>
<feature type="region of interest" description="Disordered" evidence="1">
    <location>
        <begin position="1"/>
        <end position="117"/>
    </location>
</feature>
<organism evidence="2 3">
    <name type="scientific">Cystoisospora suis</name>
    <dbReference type="NCBI Taxonomy" id="483139"/>
    <lineage>
        <taxon>Eukaryota</taxon>
        <taxon>Sar</taxon>
        <taxon>Alveolata</taxon>
        <taxon>Apicomplexa</taxon>
        <taxon>Conoidasida</taxon>
        <taxon>Coccidia</taxon>
        <taxon>Eucoccidiorida</taxon>
        <taxon>Eimeriorina</taxon>
        <taxon>Sarcocystidae</taxon>
        <taxon>Cystoisospora</taxon>
    </lineage>
</organism>
<dbReference type="GeneID" id="94425216"/>
<accession>A0A2C6L925</accession>
<dbReference type="VEuPathDB" id="ToxoDB:CSUI_001802"/>
<comment type="caution">
    <text evidence="2">The sequence shown here is derived from an EMBL/GenBank/DDBJ whole genome shotgun (WGS) entry which is preliminary data.</text>
</comment>
<feature type="compositionally biased region" description="Basic and acidic residues" evidence="1">
    <location>
        <begin position="58"/>
        <end position="71"/>
    </location>
</feature>
<dbReference type="RefSeq" id="XP_067926022.1">
    <property type="nucleotide sequence ID" value="XM_068062005.1"/>
</dbReference>
<evidence type="ECO:0000313" key="2">
    <source>
        <dbReference type="EMBL" id="PHJ24349.1"/>
    </source>
</evidence>
<feature type="compositionally biased region" description="Acidic residues" evidence="1">
    <location>
        <begin position="513"/>
        <end position="522"/>
    </location>
</feature>
<feature type="compositionally biased region" description="Low complexity" evidence="1">
    <location>
        <begin position="31"/>
        <end position="40"/>
    </location>
</feature>
<evidence type="ECO:0000313" key="3">
    <source>
        <dbReference type="Proteomes" id="UP000221165"/>
    </source>
</evidence>
<reference evidence="2 3" key="1">
    <citation type="journal article" date="2017" name="Int. J. Parasitol.">
        <title>The genome of the protozoan parasite Cystoisospora suis and a reverse vaccinology approach to identify vaccine candidates.</title>
        <authorList>
            <person name="Palmieri N."/>
            <person name="Shrestha A."/>
            <person name="Ruttkowski B."/>
            <person name="Beck T."/>
            <person name="Vogl C."/>
            <person name="Tomley F."/>
            <person name="Blake D.P."/>
            <person name="Joachim A."/>
        </authorList>
    </citation>
    <scope>NUCLEOTIDE SEQUENCE [LARGE SCALE GENOMIC DNA]</scope>
    <source>
        <strain evidence="2 3">Wien I</strain>
    </source>
</reference>
<feature type="compositionally biased region" description="Basic and acidic residues" evidence="1">
    <location>
        <begin position="84"/>
        <end position="101"/>
    </location>
</feature>
<sequence length="530" mass="60504">MARLRRPRSSDSSDDESSPALSPSLPPVPSPSSSSSSSSPAPLPFSVTEGRRRHRRLVKPEREDLSPREELSTVVEASSSFFRDIARDEEKRSHEENERRLHVSSLPSSSPLRAREVTHEAEWKEILKPDAPSKEEAEELEALQAMILDVYEERERRRQQITRLPFADPRNGNDDLRVCKQERILEEEEEMEADGMSPNTSRRGVEQKKIDKNRETRRGEEDEEEEGRRRRGEEEETQEETRKLRYDAVYASEPLTLRKQKTSIQWTERSAPLDPDVKKKLVHRAVLVLLFAIPYAARQSDLREMILPEETLKKISIRLILKEAAKSLRSYFGLILHSLGERKSAKQEEFYYLSQGVAHALHIQSLTSDREHCLRGFLLFLVPCFTVCRGVLHASDLASYLTACGRRDIIAGFSDVDLADLARPENHKINGLSLRDSPTHLNTLRDFLLECKLLKYIQVFPPSDPDGHTPQSAYITPTDRFVEELSLETFRGDCQEKWEVPLPDGDLAGDVIVGEEEDEEHDETSSTSSG</sequence>
<dbReference type="Proteomes" id="UP000221165">
    <property type="component" value="Unassembled WGS sequence"/>
</dbReference>